<name>A0A6M3LQZ8_9ZZZZ</name>
<reference evidence="1" key="1">
    <citation type="submission" date="2020-03" db="EMBL/GenBank/DDBJ databases">
        <title>The deep terrestrial virosphere.</title>
        <authorList>
            <person name="Holmfeldt K."/>
            <person name="Nilsson E."/>
            <person name="Simone D."/>
            <person name="Lopez-Fernandez M."/>
            <person name="Wu X."/>
            <person name="de Brujin I."/>
            <person name="Lundin D."/>
            <person name="Andersson A."/>
            <person name="Bertilsson S."/>
            <person name="Dopson M."/>
        </authorList>
    </citation>
    <scope>NUCLEOTIDE SEQUENCE</scope>
    <source>
        <strain evidence="1">MM415B05929</strain>
    </source>
</reference>
<organism evidence="1">
    <name type="scientific">viral metagenome</name>
    <dbReference type="NCBI Taxonomy" id="1070528"/>
    <lineage>
        <taxon>unclassified sequences</taxon>
        <taxon>metagenomes</taxon>
        <taxon>organismal metagenomes</taxon>
    </lineage>
</organism>
<protein>
    <submittedName>
        <fullName evidence="1">Uncharacterized protein</fullName>
    </submittedName>
</protein>
<gene>
    <name evidence="1" type="ORF">MM415B05929_0004</name>
</gene>
<dbReference type="AlphaFoldDB" id="A0A6M3LQZ8"/>
<dbReference type="EMBL" id="MT143527">
    <property type="protein sequence ID" value="QJA97807.1"/>
    <property type="molecule type" value="Genomic_DNA"/>
</dbReference>
<sequence>MKSKQQKREEAEARQEIYNSLTFGQKVKNIMHRPGRSHKELNKLYAIEVQKNGGQP</sequence>
<evidence type="ECO:0000313" key="1">
    <source>
        <dbReference type="EMBL" id="QJA97807.1"/>
    </source>
</evidence>
<proteinExistence type="predicted"/>
<accession>A0A6M3LQZ8</accession>